<proteinExistence type="predicted"/>
<dbReference type="InterPro" id="IPR015424">
    <property type="entry name" value="PyrdxlP-dep_Trfase"/>
</dbReference>
<dbReference type="Proteomes" id="UP000298324">
    <property type="component" value="Unassembled WGS sequence"/>
</dbReference>
<dbReference type="Gene3D" id="3.40.640.10">
    <property type="entry name" value="Type I PLP-dependent aspartate aminotransferase-like (Major domain)"/>
    <property type="match status" value="1"/>
</dbReference>
<name>A0A4Y7RDN4_9FIRM</name>
<keyword evidence="2" id="KW-1185">Reference proteome</keyword>
<comment type="caution">
    <text evidence="1">The sequence shown here is derived from an EMBL/GenBank/DDBJ whole genome shotgun (WGS) entry which is preliminary data.</text>
</comment>
<dbReference type="Pfam" id="PF06838">
    <property type="entry name" value="Met_gamma_lyase"/>
    <property type="match status" value="1"/>
</dbReference>
<reference evidence="1 2" key="1">
    <citation type="journal article" date="2018" name="Environ. Microbiol.">
        <title>Novel energy conservation strategies and behaviour of Pelotomaculum schinkii driving syntrophic propionate catabolism.</title>
        <authorList>
            <person name="Hidalgo-Ahumada C.A.P."/>
            <person name="Nobu M.K."/>
            <person name="Narihiro T."/>
            <person name="Tamaki H."/>
            <person name="Liu W.T."/>
            <person name="Kamagata Y."/>
            <person name="Stams A.J.M."/>
            <person name="Imachi H."/>
            <person name="Sousa D.Z."/>
        </authorList>
    </citation>
    <scope>NUCLEOTIDE SEQUENCE [LARGE SCALE GENOMIC DNA]</scope>
    <source>
        <strain evidence="1 2">HH</strain>
    </source>
</reference>
<dbReference type="PANTHER" id="PTHR46658">
    <property type="entry name" value="CYS OR MET METABOLISM PYRIDOXAL-PHOSPHATE-DEPENDENT ENZYME"/>
    <property type="match status" value="1"/>
</dbReference>
<dbReference type="PANTHER" id="PTHR46658:SF1">
    <property type="entry name" value="CYS OR MET METABOLISM PYRIDOXAL-PHOSPHATE-DEPENDENT ENZYME"/>
    <property type="match status" value="1"/>
</dbReference>
<dbReference type="AlphaFoldDB" id="A0A4Y7RDN4"/>
<accession>A0A4Y7RDN4</accession>
<dbReference type="EMBL" id="QFGA01000001">
    <property type="protein sequence ID" value="TEB06850.1"/>
    <property type="molecule type" value="Genomic_DNA"/>
</dbReference>
<evidence type="ECO:0000313" key="2">
    <source>
        <dbReference type="Proteomes" id="UP000298324"/>
    </source>
</evidence>
<dbReference type="SUPFAM" id="SSF53383">
    <property type="entry name" value="PLP-dependent transferases"/>
    <property type="match status" value="1"/>
</dbReference>
<organism evidence="1 2">
    <name type="scientific">Pelotomaculum schinkii</name>
    <dbReference type="NCBI Taxonomy" id="78350"/>
    <lineage>
        <taxon>Bacteria</taxon>
        <taxon>Bacillati</taxon>
        <taxon>Bacillota</taxon>
        <taxon>Clostridia</taxon>
        <taxon>Eubacteriales</taxon>
        <taxon>Desulfotomaculaceae</taxon>
        <taxon>Pelotomaculum</taxon>
    </lineage>
</organism>
<dbReference type="InterPro" id="IPR009651">
    <property type="entry name" value="Met_g_lyase_put"/>
</dbReference>
<gene>
    <name evidence="1" type="ORF">Psch_00383</name>
</gene>
<dbReference type="Gene3D" id="3.90.1150.60">
    <property type="entry name" value="Methioning gamme-lyase, C-terminal domain"/>
    <property type="match status" value="1"/>
</dbReference>
<keyword evidence="1" id="KW-0456">Lyase</keyword>
<dbReference type="RefSeq" id="WP_190238971.1">
    <property type="nucleotide sequence ID" value="NZ_QFGA01000001.1"/>
</dbReference>
<protein>
    <submittedName>
        <fullName evidence="1">Methionine gamma-lyase</fullName>
    </submittedName>
</protein>
<evidence type="ECO:0000313" key="1">
    <source>
        <dbReference type="EMBL" id="TEB06850.1"/>
    </source>
</evidence>
<dbReference type="InterPro" id="IPR015421">
    <property type="entry name" value="PyrdxlP-dep_Trfase_major"/>
</dbReference>
<sequence>MRLVNKLYDLELLSDEVEEEVQVFYRQIDKIALANHGKVLDAFRAARVSEYHLKGSTGYGYGDAGREALEEVYARVFHAEKALVRNQIVSGTHAIALCLYGVLRPGDELLAVQGQPYDTLGAIIGIRDNASGSLKDLMVSYKQVEPTPEGDIDYDRVGQALGDKTKMVLLQRSCGYGAGKPLSIKELKGIIEYIRQRNPETVIFVDNCYGEFVEEEEPLDAGADLAAGSLIKNPGGGVAPTGGYVVGREKYVNMAANRWSAPGIGSEVGPSADNQRLFFQGLYLAPHIVAEAIKGSIFTARFFEKLGYEVLPMFNEQRYDLVQLIKLGSQEKVLAFCRGLQAASPVDSYVRPEAQPMPGYGDPVVMAAGTFVQGASLELSADGPLREPYNVYVQGGLSKEYVKLAIISAAREIMKTVLPDR</sequence>
<dbReference type="GO" id="GO:0016829">
    <property type="term" value="F:lyase activity"/>
    <property type="evidence" value="ECO:0007669"/>
    <property type="project" value="UniProtKB-KW"/>
</dbReference>